<reference evidence="2 3" key="1">
    <citation type="submission" date="2018-05" db="EMBL/GenBank/DDBJ databases">
        <title>Genomic Encyclopedia of Archaeal and Bacterial Type Strains, Phase II (KMG-II): from individual species to whole genera.</title>
        <authorList>
            <person name="Goeker M."/>
        </authorList>
    </citation>
    <scope>NUCLEOTIDE SEQUENCE [LARGE SCALE GENOMIC DNA]</scope>
    <source>
        <strain evidence="2 3">DSM 22214</strain>
    </source>
</reference>
<evidence type="ECO:0000313" key="3">
    <source>
        <dbReference type="Proteomes" id="UP000245489"/>
    </source>
</evidence>
<name>A0A316EVG4_9BACT</name>
<dbReference type="Proteomes" id="UP000245489">
    <property type="component" value="Unassembled WGS sequence"/>
</dbReference>
<evidence type="ECO:0000313" key="2">
    <source>
        <dbReference type="EMBL" id="PWK27186.1"/>
    </source>
</evidence>
<organism evidence="2 3">
    <name type="scientific">Arcicella aurantiaca</name>
    <dbReference type="NCBI Taxonomy" id="591202"/>
    <lineage>
        <taxon>Bacteria</taxon>
        <taxon>Pseudomonadati</taxon>
        <taxon>Bacteroidota</taxon>
        <taxon>Cytophagia</taxon>
        <taxon>Cytophagales</taxon>
        <taxon>Flectobacillaceae</taxon>
        <taxon>Arcicella</taxon>
    </lineage>
</organism>
<sequence>MANQKIVPVEAQGDETPEKKPTQIVAVAGLGEVDLNNLSDYQKAKYEELTSAR</sequence>
<feature type="region of interest" description="Disordered" evidence="1">
    <location>
        <begin position="1"/>
        <end position="20"/>
    </location>
</feature>
<evidence type="ECO:0000256" key="1">
    <source>
        <dbReference type="SAM" id="MobiDB-lite"/>
    </source>
</evidence>
<comment type="caution">
    <text evidence="2">The sequence shown here is derived from an EMBL/GenBank/DDBJ whole genome shotgun (WGS) entry which is preliminary data.</text>
</comment>
<dbReference type="AlphaFoldDB" id="A0A316EVG4"/>
<dbReference type="EMBL" id="QGGO01000008">
    <property type="protein sequence ID" value="PWK27186.1"/>
    <property type="molecule type" value="Genomic_DNA"/>
</dbReference>
<proteinExistence type="predicted"/>
<accession>A0A316EVG4</accession>
<gene>
    <name evidence="2" type="ORF">LV89_02001</name>
</gene>
<dbReference type="RefSeq" id="WP_158279558.1">
    <property type="nucleotide sequence ID" value="NZ_QGGO01000008.1"/>
</dbReference>
<keyword evidence="3" id="KW-1185">Reference proteome</keyword>
<protein>
    <submittedName>
        <fullName evidence="2">Uncharacterized protein</fullName>
    </submittedName>
</protein>